<protein>
    <recommendedName>
        <fullName evidence="2">SCP domain-containing protein</fullName>
    </recommendedName>
</protein>
<dbReference type="Proteomes" id="UP001143474">
    <property type="component" value="Unassembled WGS sequence"/>
</dbReference>
<evidence type="ECO:0000313" key="3">
    <source>
        <dbReference type="EMBL" id="GLK11811.1"/>
    </source>
</evidence>
<organism evidence="3 4">
    <name type="scientific">Streptosporangium carneum</name>
    <dbReference type="NCBI Taxonomy" id="47481"/>
    <lineage>
        <taxon>Bacteria</taxon>
        <taxon>Bacillati</taxon>
        <taxon>Actinomycetota</taxon>
        <taxon>Actinomycetes</taxon>
        <taxon>Streptosporangiales</taxon>
        <taxon>Streptosporangiaceae</taxon>
        <taxon>Streptosporangium</taxon>
    </lineage>
</organism>
<sequence length="262" mass="28374">MWQPTHLRDTHRTSLRRMGLFACLMTVLLLGYLIGRGTRDEEAPNQIYLNNAGPAKPTQTVTTRNEGSDRRPSLGRVVRPTAAPATPSTRPSPQATRPRRHSVDDLSADNGPRYIIGGETQGYSGGRQDAGTSASPLSSLESEFVRLVNIERKRSGCAPFRIDRRLVHSARAHSAEMAASDLFSHSSPDGRSPWQRMEATGYRNGGAENIGRGFATATQAVRGWLTSSSHRGNILNCALTATGVGVMGGPGGPWWTQDFGYS</sequence>
<dbReference type="PANTHER" id="PTHR31157:SF1">
    <property type="entry name" value="SCP DOMAIN-CONTAINING PROTEIN"/>
    <property type="match status" value="1"/>
</dbReference>
<dbReference type="PANTHER" id="PTHR31157">
    <property type="entry name" value="SCP DOMAIN-CONTAINING PROTEIN"/>
    <property type="match status" value="1"/>
</dbReference>
<dbReference type="SUPFAM" id="SSF55797">
    <property type="entry name" value="PR-1-like"/>
    <property type="match status" value="1"/>
</dbReference>
<keyword evidence="4" id="KW-1185">Reference proteome</keyword>
<dbReference type="InterPro" id="IPR014044">
    <property type="entry name" value="CAP_dom"/>
</dbReference>
<dbReference type="Gene3D" id="3.40.33.10">
    <property type="entry name" value="CAP"/>
    <property type="match status" value="1"/>
</dbReference>
<evidence type="ECO:0000256" key="1">
    <source>
        <dbReference type="SAM" id="MobiDB-lite"/>
    </source>
</evidence>
<name>A0A9W6I5H7_9ACTN</name>
<accession>A0A9W6I5H7</accession>
<reference evidence="3" key="1">
    <citation type="journal article" date="2014" name="Int. J. Syst. Evol. Microbiol.">
        <title>Complete genome sequence of Corynebacterium casei LMG S-19264T (=DSM 44701T), isolated from a smear-ripened cheese.</title>
        <authorList>
            <consortium name="US DOE Joint Genome Institute (JGI-PGF)"/>
            <person name="Walter F."/>
            <person name="Albersmeier A."/>
            <person name="Kalinowski J."/>
            <person name="Ruckert C."/>
        </authorList>
    </citation>
    <scope>NUCLEOTIDE SEQUENCE</scope>
    <source>
        <strain evidence="3">VKM Ac-2007</strain>
    </source>
</reference>
<feature type="region of interest" description="Disordered" evidence="1">
    <location>
        <begin position="48"/>
        <end position="135"/>
    </location>
</feature>
<dbReference type="CDD" id="cd05379">
    <property type="entry name" value="CAP_bacterial"/>
    <property type="match status" value="1"/>
</dbReference>
<feature type="compositionally biased region" description="Low complexity" evidence="1">
    <location>
        <begin position="76"/>
        <end position="96"/>
    </location>
</feature>
<proteinExistence type="predicted"/>
<dbReference type="Pfam" id="PF00188">
    <property type="entry name" value="CAP"/>
    <property type="match status" value="1"/>
</dbReference>
<dbReference type="InterPro" id="IPR035940">
    <property type="entry name" value="CAP_sf"/>
</dbReference>
<evidence type="ECO:0000259" key="2">
    <source>
        <dbReference type="Pfam" id="PF00188"/>
    </source>
</evidence>
<gene>
    <name evidence="3" type="ORF">GCM10017600_52190</name>
</gene>
<dbReference type="EMBL" id="BSEV01000013">
    <property type="protein sequence ID" value="GLK11811.1"/>
    <property type="molecule type" value="Genomic_DNA"/>
</dbReference>
<dbReference type="AlphaFoldDB" id="A0A9W6I5H7"/>
<reference evidence="3" key="2">
    <citation type="submission" date="2023-01" db="EMBL/GenBank/DDBJ databases">
        <authorList>
            <person name="Sun Q."/>
            <person name="Evtushenko L."/>
        </authorList>
    </citation>
    <scope>NUCLEOTIDE SEQUENCE</scope>
    <source>
        <strain evidence="3">VKM Ac-2007</strain>
    </source>
</reference>
<feature type="domain" description="SCP" evidence="2">
    <location>
        <begin position="145"/>
        <end position="259"/>
    </location>
</feature>
<evidence type="ECO:0000313" key="4">
    <source>
        <dbReference type="Proteomes" id="UP001143474"/>
    </source>
</evidence>
<comment type="caution">
    <text evidence="3">The sequence shown here is derived from an EMBL/GenBank/DDBJ whole genome shotgun (WGS) entry which is preliminary data.</text>
</comment>